<proteinExistence type="inferred from homology"/>
<comment type="cofactor">
    <cofactor evidence="7">
        <name>thiamine diphosphate</name>
        <dbReference type="ChEBI" id="CHEBI:58937"/>
    </cofactor>
    <text evidence="7">Binds 1 thiamine pyrophosphate per subunit.</text>
</comment>
<evidence type="ECO:0000313" key="11">
    <source>
        <dbReference type="EMBL" id="NKN32254.1"/>
    </source>
</evidence>
<evidence type="ECO:0000256" key="6">
    <source>
        <dbReference type="ARBA" id="ARBA00023211"/>
    </source>
</evidence>
<comment type="function">
    <text evidence="7">Catalyzes the thiamine diphosphate-dependent decarboxylation of 2-oxoglutarate and the subsequent addition of the resulting succinic semialdehyde-thiamine pyrophosphate anion to isochorismate to yield 2-succinyl-5-enolpyruvyl-6-hydroxy-3-cyclohexene-1-carboxylate (SEPHCHC).</text>
</comment>
<dbReference type="EMBL" id="JAAXKX010000003">
    <property type="protein sequence ID" value="NKN32254.1"/>
    <property type="molecule type" value="Genomic_DNA"/>
</dbReference>
<comment type="cofactor">
    <cofactor evidence="7">
        <name>Mg(2+)</name>
        <dbReference type="ChEBI" id="CHEBI:18420"/>
    </cofactor>
    <cofactor evidence="7">
        <name>Mn(2+)</name>
        <dbReference type="ChEBI" id="CHEBI:29035"/>
    </cofactor>
</comment>
<keyword evidence="6 7" id="KW-0464">Manganese</keyword>
<evidence type="ECO:0000256" key="1">
    <source>
        <dbReference type="ARBA" id="ARBA00022428"/>
    </source>
</evidence>
<dbReference type="Pfam" id="PF02776">
    <property type="entry name" value="TPP_enzyme_N"/>
    <property type="match status" value="1"/>
</dbReference>
<dbReference type="GO" id="GO:0070204">
    <property type="term" value="F:2-succinyl-5-enolpyruvyl-6-hydroxy-3-cyclohexene-1-carboxylic-acid synthase activity"/>
    <property type="evidence" value="ECO:0007669"/>
    <property type="project" value="UniProtKB-EC"/>
</dbReference>
<comment type="caution">
    <text evidence="11">The sequence shown here is derived from an EMBL/GenBank/DDBJ whole genome shotgun (WGS) entry which is preliminary data.</text>
</comment>
<feature type="compositionally biased region" description="Pro residues" evidence="8">
    <location>
        <begin position="184"/>
        <end position="201"/>
    </location>
</feature>
<dbReference type="InterPro" id="IPR029035">
    <property type="entry name" value="DHS-like_NAD/FAD-binding_dom"/>
</dbReference>
<keyword evidence="2 7" id="KW-0808">Transferase</keyword>
<dbReference type="Gene3D" id="3.40.50.970">
    <property type="match status" value="2"/>
</dbReference>
<feature type="region of interest" description="Disordered" evidence="8">
    <location>
        <begin position="182"/>
        <end position="211"/>
    </location>
</feature>
<comment type="pathway">
    <text evidence="7">Quinol/quinone metabolism; menaquinone biosynthesis.</text>
</comment>
<keyword evidence="1 7" id="KW-0474">Menaquinone biosynthesis</keyword>
<dbReference type="PIRSF" id="PIRSF004983">
    <property type="entry name" value="MenD"/>
    <property type="match status" value="1"/>
</dbReference>
<evidence type="ECO:0000256" key="8">
    <source>
        <dbReference type="SAM" id="MobiDB-lite"/>
    </source>
</evidence>
<dbReference type="InterPro" id="IPR004433">
    <property type="entry name" value="MenaQ_synth_MenD"/>
</dbReference>
<comment type="catalytic activity">
    <reaction evidence="7">
        <text>isochorismate + 2-oxoglutarate + H(+) = 5-enolpyruvoyl-6-hydroxy-2-succinyl-cyclohex-3-ene-1-carboxylate + CO2</text>
        <dbReference type="Rhea" id="RHEA:25593"/>
        <dbReference type="ChEBI" id="CHEBI:15378"/>
        <dbReference type="ChEBI" id="CHEBI:16526"/>
        <dbReference type="ChEBI" id="CHEBI:16810"/>
        <dbReference type="ChEBI" id="CHEBI:29780"/>
        <dbReference type="ChEBI" id="CHEBI:58818"/>
        <dbReference type="EC" id="2.2.1.9"/>
    </reaction>
</comment>
<evidence type="ECO:0000256" key="3">
    <source>
        <dbReference type="ARBA" id="ARBA00022723"/>
    </source>
</evidence>
<dbReference type="SUPFAM" id="SSF52518">
    <property type="entry name" value="Thiamin diphosphate-binding fold (THDP-binding)"/>
    <property type="match status" value="2"/>
</dbReference>
<keyword evidence="4 7" id="KW-0460">Magnesium</keyword>
<dbReference type="InterPro" id="IPR012001">
    <property type="entry name" value="Thiamin_PyroP_enz_TPP-bd_dom"/>
</dbReference>
<reference evidence="11 12" key="1">
    <citation type="submission" date="2020-04" db="EMBL/GenBank/DDBJ databases">
        <title>Draft Whole-Genome sequence of Marichromatium bheemlicum DSM 18632, type strain.</title>
        <authorList>
            <person name="Kyndt J.A."/>
            <person name="Meyer T.E."/>
        </authorList>
    </citation>
    <scope>NUCLEOTIDE SEQUENCE [LARGE SCALE GENOMIC DNA]</scope>
    <source>
        <strain evidence="11 12">DSM 18632</strain>
    </source>
</reference>
<evidence type="ECO:0000313" key="12">
    <source>
        <dbReference type="Proteomes" id="UP000740754"/>
    </source>
</evidence>
<keyword evidence="3 7" id="KW-0479">Metal-binding</keyword>
<comment type="pathway">
    <text evidence="7">Quinol/quinone metabolism; 1,4-dihydroxy-2-naphthoate biosynthesis; 1,4-dihydroxy-2-naphthoate from chorismate: step 2/7.</text>
</comment>
<comment type="subunit">
    <text evidence="7">Homodimer.</text>
</comment>
<dbReference type="Gene3D" id="3.40.50.1220">
    <property type="entry name" value="TPP-binding domain"/>
    <property type="match status" value="1"/>
</dbReference>
<evidence type="ECO:0000259" key="9">
    <source>
        <dbReference type="Pfam" id="PF02776"/>
    </source>
</evidence>
<sequence>MIDQGTCNLNWCAALLDGLIAGGVATLVLSPGSRSTPLILAAQRRPELTIEPILDERSAAFYALGLAAAARRPVALLATSGSAPAHWLPAVIEAAQSDHPLVLLSADRPPELHGWGANQTIDQGQLFVPFARECHDPGPATADPAALKMVRALGARVAAVARGPRPGPVHINLPLREPLVPETALPPLPRPRPTPPAPPPATWSGGAPDPHRATQVRTLLRGRGLICCGPDSARPGLAPRLWQLADHLGVPVLCDPLSGLRFGPGSAARIARYDSFLRNPQARAQLRPDWVVSLGRTPVSKTLLGWLAGTPTLRIDPAARWSDPNHDVAVLLDADPAACCDWLGEQLDPAPTHWLEHWQHAERRIEAIAAEHLAESPWCEPQLLTTLLAHIDPDAGLLCANSMPIRQLDTWIGARATPLRLFCNRGASGIDGQASTLAGINAAGVHCHGLLGDLSLLHDLSGLQLLQRLDRPCVVLNNGGGRIFDYLPQQGVEGFERLWRTPQSLDLAALARGHGLAHHAVEGAADFAATLARDDAAGIIEVRLDAERSRTVHQTFWSRLHEDTGLLK</sequence>
<name>A0ABX1I5P1_9GAMM</name>
<evidence type="ECO:0000256" key="5">
    <source>
        <dbReference type="ARBA" id="ARBA00023052"/>
    </source>
</evidence>
<dbReference type="NCBIfam" id="TIGR00173">
    <property type="entry name" value="menD"/>
    <property type="match status" value="1"/>
</dbReference>
<accession>A0ABX1I5P1</accession>
<evidence type="ECO:0000259" key="10">
    <source>
        <dbReference type="Pfam" id="PF16582"/>
    </source>
</evidence>
<dbReference type="SUPFAM" id="SSF52467">
    <property type="entry name" value="DHS-like NAD/FAD-binding domain"/>
    <property type="match status" value="1"/>
</dbReference>
<dbReference type="PANTHER" id="PTHR42916:SF1">
    <property type="entry name" value="PROTEIN PHYLLO, CHLOROPLASTIC"/>
    <property type="match status" value="1"/>
</dbReference>
<dbReference type="HAMAP" id="MF_01659">
    <property type="entry name" value="MenD"/>
    <property type="match status" value="1"/>
</dbReference>
<evidence type="ECO:0000256" key="2">
    <source>
        <dbReference type="ARBA" id="ARBA00022679"/>
    </source>
</evidence>
<dbReference type="RefSeq" id="WP_168666570.1">
    <property type="nucleotide sequence ID" value="NZ_JAAXKX010000003.1"/>
</dbReference>
<organism evidence="11 12">
    <name type="scientific">Marichromatium bheemlicum</name>
    <dbReference type="NCBI Taxonomy" id="365339"/>
    <lineage>
        <taxon>Bacteria</taxon>
        <taxon>Pseudomonadati</taxon>
        <taxon>Pseudomonadota</taxon>
        <taxon>Gammaproteobacteria</taxon>
        <taxon>Chromatiales</taxon>
        <taxon>Chromatiaceae</taxon>
        <taxon>Marichromatium</taxon>
    </lineage>
</organism>
<feature type="domain" description="Menaquinone biosynthesis protein MenD middle" evidence="10">
    <location>
        <begin position="215"/>
        <end position="390"/>
    </location>
</feature>
<evidence type="ECO:0000256" key="7">
    <source>
        <dbReference type="HAMAP-Rule" id="MF_01659"/>
    </source>
</evidence>
<gene>
    <name evidence="7 11" type="primary">menD</name>
    <name evidence="11" type="ORF">HF203_03345</name>
</gene>
<dbReference type="Proteomes" id="UP000740754">
    <property type="component" value="Unassembled WGS sequence"/>
</dbReference>
<dbReference type="Pfam" id="PF16582">
    <property type="entry name" value="TPP_enzyme_M_2"/>
    <property type="match status" value="1"/>
</dbReference>
<feature type="domain" description="Thiamine pyrophosphate enzyme N-terminal TPP-binding" evidence="9">
    <location>
        <begin position="14"/>
        <end position="124"/>
    </location>
</feature>
<dbReference type="InterPro" id="IPR029061">
    <property type="entry name" value="THDP-binding"/>
</dbReference>
<protein>
    <recommendedName>
        <fullName evidence="7">2-succinyl-5-enolpyruvyl-6-hydroxy-3-cyclohexene-1-carboxylate synthase</fullName>
        <shortName evidence="7">SEPHCHC synthase</shortName>
        <ecNumber evidence="7">2.2.1.9</ecNumber>
    </recommendedName>
    <alternativeName>
        <fullName evidence="7">Menaquinone biosynthesis protein MenD</fullName>
    </alternativeName>
</protein>
<evidence type="ECO:0000256" key="4">
    <source>
        <dbReference type="ARBA" id="ARBA00022842"/>
    </source>
</evidence>
<dbReference type="InterPro" id="IPR032264">
    <property type="entry name" value="MenD_middle"/>
</dbReference>
<dbReference type="EC" id="2.2.1.9" evidence="7"/>
<keyword evidence="5 7" id="KW-0786">Thiamine pyrophosphate</keyword>
<dbReference type="PANTHER" id="PTHR42916">
    <property type="entry name" value="2-SUCCINYL-5-ENOLPYRUVYL-6-HYDROXY-3-CYCLOHEXENE-1-CARBOXYLATE SYNTHASE"/>
    <property type="match status" value="1"/>
</dbReference>
<comment type="similarity">
    <text evidence="7">Belongs to the TPP enzyme family. MenD subfamily.</text>
</comment>
<keyword evidence="12" id="KW-1185">Reference proteome</keyword>